<accession>A0AAE6WTM5</accession>
<gene>
    <name evidence="1" type="ORF">FSC10_01465</name>
</gene>
<dbReference type="Proteomes" id="UP000503505">
    <property type="component" value="Chromosome"/>
</dbReference>
<dbReference type="AlphaFoldDB" id="A0AAE6WTM5"/>
<evidence type="ECO:0000313" key="2">
    <source>
        <dbReference type="Proteomes" id="UP000503505"/>
    </source>
</evidence>
<sequence>MKFSEQEKPGGQNKMRSYKICLYGVALIISMTSTSNYADVLQEEKIGKEHAAGTEFFFSDDSEGFQTRKLSAEFLPQYEDADHYLGVRGSAYQYRADDWKQDGQKISFIGRDIESATANGWVLEAGLFEQGDHTLLTFDGSYRTLLAEKTAIEVFANRDWVETQAALEHGTHFTFVGAALDQGLGDHVTVVGVAGSQLFSDDNRRDHGRVRLIYQPSLDLGLTLQARYRTYRSSETDVGGEYFNPKDYQESMFAIGWRKRISGWTTGITAGLGREKINDDASQNTRLFELNLQSPVRSEQFLRLNAGYNRSASFYGPDYNYRYVRGEWILRF</sequence>
<dbReference type="EMBL" id="CP044463">
    <property type="protein sequence ID" value="QIC66121.1"/>
    <property type="molecule type" value="Genomic_DNA"/>
</dbReference>
<organism evidence="1 2">
    <name type="scientific">Acinetobacter schindleri</name>
    <dbReference type="NCBI Taxonomy" id="108981"/>
    <lineage>
        <taxon>Bacteria</taxon>
        <taxon>Pseudomonadati</taxon>
        <taxon>Pseudomonadota</taxon>
        <taxon>Gammaproteobacteria</taxon>
        <taxon>Moraxellales</taxon>
        <taxon>Moraxellaceae</taxon>
        <taxon>Acinetobacter</taxon>
    </lineage>
</organism>
<reference evidence="1 2" key="1">
    <citation type="submission" date="2019-09" db="EMBL/GenBank/DDBJ databases">
        <title>Non-baumannii Acinetobacter spp. carrying blaNDM-1 isolated in China.</title>
        <authorList>
            <person name="Cui C."/>
            <person name="Chen C."/>
            <person name="Sun J."/>
            <person name="Liu Y."/>
        </authorList>
    </citation>
    <scope>NUCLEOTIDE SEQUENCE [LARGE SCALE GENOMIC DNA]</scope>
    <source>
        <strain evidence="1 2">HZE23-1</strain>
    </source>
</reference>
<evidence type="ECO:0000313" key="1">
    <source>
        <dbReference type="EMBL" id="QIC66121.1"/>
    </source>
</evidence>
<protein>
    <submittedName>
        <fullName evidence="1">Uncharacterized protein</fullName>
    </submittedName>
</protein>
<proteinExistence type="predicted"/>
<name>A0AAE6WTM5_9GAMM</name>